<protein>
    <recommendedName>
        <fullName evidence="6">Thioredoxin domain-containing protein</fullName>
    </recommendedName>
</protein>
<dbReference type="InterPro" id="IPR032801">
    <property type="entry name" value="PXL2A/B/C"/>
</dbReference>
<evidence type="ECO:0000256" key="1">
    <source>
        <dbReference type="SAM" id="Coils"/>
    </source>
</evidence>
<feature type="compositionally biased region" description="Polar residues" evidence="2">
    <location>
        <begin position="333"/>
        <end position="347"/>
    </location>
</feature>
<name>A0A1A6AEV5_9TREE</name>
<feature type="compositionally biased region" description="Polar residues" evidence="2">
    <location>
        <begin position="309"/>
        <end position="321"/>
    </location>
</feature>
<dbReference type="EMBL" id="CP144530">
    <property type="protein sequence ID" value="WWC57874.1"/>
    <property type="molecule type" value="Genomic_DNA"/>
</dbReference>
<evidence type="ECO:0000313" key="3">
    <source>
        <dbReference type="EMBL" id="OBR88591.1"/>
    </source>
</evidence>
<dbReference type="KEGG" id="kdj:28964107"/>
<feature type="compositionally biased region" description="Low complexity" evidence="2">
    <location>
        <begin position="184"/>
        <end position="196"/>
    </location>
</feature>
<dbReference type="PANTHER" id="PTHR28630:SF3">
    <property type="entry name" value="PEROXIREDOXIN-LIKE 2C"/>
    <property type="match status" value="1"/>
</dbReference>
<proteinExistence type="predicted"/>
<feature type="region of interest" description="Disordered" evidence="2">
    <location>
        <begin position="143"/>
        <end position="389"/>
    </location>
</feature>
<dbReference type="Gene3D" id="3.40.30.10">
    <property type="entry name" value="Glutaredoxin"/>
    <property type="match status" value="1"/>
</dbReference>
<dbReference type="EMBL" id="KI894027">
    <property type="protein sequence ID" value="OBR88591.1"/>
    <property type="molecule type" value="Genomic_DNA"/>
</dbReference>
<dbReference type="PANTHER" id="PTHR28630">
    <property type="match status" value="1"/>
</dbReference>
<feature type="compositionally biased region" description="Polar residues" evidence="2">
    <location>
        <begin position="286"/>
        <end position="300"/>
    </location>
</feature>
<keyword evidence="5" id="KW-1185">Reference proteome</keyword>
<dbReference type="CDD" id="cd02970">
    <property type="entry name" value="PRX_like2"/>
    <property type="match status" value="1"/>
</dbReference>
<dbReference type="OrthoDB" id="40334at2759"/>
<dbReference type="AlphaFoldDB" id="A0A1A6AEV5"/>
<accession>A0A1A6AEV5</accession>
<feature type="compositionally biased region" description="Basic and acidic residues" evidence="2">
    <location>
        <begin position="432"/>
        <end position="447"/>
    </location>
</feature>
<feature type="compositionally biased region" description="Low complexity" evidence="2">
    <location>
        <begin position="14"/>
        <end position="31"/>
    </location>
</feature>
<evidence type="ECO:0008006" key="6">
    <source>
        <dbReference type="Google" id="ProtNLM"/>
    </source>
</evidence>
<sequence>MPPIIPARPQNPHRTSSSTSQSSSFRSLFTQPSSKPKEPSIPRVEDNRILPVKDFPPQAERRRSSQPELDLNSNEVPVSQDGLTAANNDTIKNTPVPSRSTSLNHQRSHSLRRKPVPPLLFNPDAIEKEQSLPSDHPFAVTHLRTRSQPDSGSNSIKSVSTGRATPVPSVSDRPNGTPPPPGRKPGLSPSASSSHRSPPPPRAKASSPLPPKDENDVFIVKKSRNIRPDTAGTFGGRSSLDGSRPPTAVEGHKGQLRRLDKEDKEDALHARMISLSLDRPLPPTPSGSQDPMPQASSPASGRTGPRTIRGSTDSNATTSRSLDLFDMLRAGPSRQSRSTSVATSVPMSKTGGSSGSKFKSNVFRWDSTEKVTKSTSGEGKKRTATEEEEFSVDRIPSKKNLWEAGTCFLKDENGDLKCFGDFFPKYPNDPASLHDDQDGKGKGKDTNSPKTSPMMEKSATYSGTGSIHGDIVPKVYKTVVFFIRHFWCGQCQDYTFASLSLLDPVALEKAGIRVVIISNGSWKIIKAYKKLFNCPFPIYVDGPRRLYQLMGMTKMTNDFGPMFKGRAAYHQRAVPGQLLHGLGNAFFRMPLANPGTLTQLGGEFVFTPGWNCEFAHRMTTTSDHMEAPDVLRAAGCAYPTKSDAVQLELAESQRAELEKLEKEMKEWQDNRVAELERIRQKKAARRGVVYMPSARRESELTLGLGGGEIGSEGTFEQEINQALDARSHTPLELKSALSGEESPSEIDAKLLEVLQEREIREREKLAAGELMLARGKGDLEVQLVQGQA</sequence>
<feature type="compositionally biased region" description="Basic and acidic residues" evidence="2">
    <location>
        <begin position="366"/>
        <end position="389"/>
    </location>
</feature>
<dbReference type="GeneID" id="28964107"/>
<evidence type="ECO:0000256" key="2">
    <source>
        <dbReference type="SAM" id="MobiDB-lite"/>
    </source>
</evidence>
<dbReference type="VEuPathDB" id="FungiDB:I303_00408"/>
<dbReference type="RefSeq" id="XP_018266433.1">
    <property type="nucleotide sequence ID" value="XM_018403779.1"/>
</dbReference>
<reference evidence="4" key="2">
    <citation type="submission" date="2013-07" db="EMBL/GenBank/DDBJ databases">
        <authorList>
            <consortium name="The Broad Institute Genome Sequencing Platform"/>
            <person name="Cuomo C."/>
            <person name="Litvintseva A."/>
            <person name="Chen Y."/>
            <person name="Heitman J."/>
            <person name="Sun S."/>
            <person name="Springer D."/>
            <person name="Dromer F."/>
            <person name="Young S.K."/>
            <person name="Zeng Q."/>
            <person name="Gargeya S."/>
            <person name="Fitzgerald M."/>
            <person name="Abouelleil A."/>
            <person name="Alvarado L."/>
            <person name="Berlin A.M."/>
            <person name="Chapman S.B."/>
            <person name="Dewar J."/>
            <person name="Goldberg J."/>
            <person name="Griggs A."/>
            <person name="Gujja S."/>
            <person name="Hansen M."/>
            <person name="Howarth C."/>
            <person name="Imamovic A."/>
            <person name="Larimer J."/>
            <person name="McCowan C."/>
            <person name="Murphy C."/>
            <person name="Pearson M."/>
            <person name="Priest M."/>
            <person name="Roberts A."/>
            <person name="Saif S."/>
            <person name="Shea T."/>
            <person name="Sykes S."/>
            <person name="Wortman J."/>
            <person name="Nusbaum C."/>
            <person name="Birren B."/>
        </authorList>
    </citation>
    <scope>NUCLEOTIDE SEQUENCE</scope>
    <source>
        <strain evidence="4">CBS 10117</strain>
    </source>
</reference>
<feature type="coiled-coil region" evidence="1">
    <location>
        <begin position="650"/>
        <end position="677"/>
    </location>
</feature>
<dbReference type="Pfam" id="PF13911">
    <property type="entry name" value="AhpC-TSA_2"/>
    <property type="match status" value="1"/>
</dbReference>
<feature type="region of interest" description="Disordered" evidence="2">
    <location>
        <begin position="1"/>
        <end position="121"/>
    </location>
</feature>
<evidence type="ECO:0000313" key="4">
    <source>
        <dbReference type="EMBL" id="WWC57874.1"/>
    </source>
</evidence>
<reference evidence="4" key="3">
    <citation type="submission" date="2024-02" db="EMBL/GenBank/DDBJ databases">
        <title>Comparative genomics of Cryptococcus and Kwoniella reveals pathogenesis evolution and contrasting modes of karyotype evolution via chromosome fusion or intercentromeric recombination.</title>
        <authorList>
            <person name="Coelho M.A."/>
            <person name="David-Palma M."/>
            <person name="Shea T."/>
            <person name="Bowers K."/>
            <person name="McGinley-Smith S."/>
            <person name="Mohammad A.W."/>
            <person name="Gnirke A."/>
            <person name="Yurkov A.M."/>
            <person name="Nowrousian M."/>
            <person name="Sun S."/>
            <person name="Cuomo C.A."/>
            <person name="Heitman J."/>
        </authorList>
    </citation>
    <scope>NUCLEOTIDE SEQUENCE</scope>
    <source>
        <strain evidence="4">CBS 10117</strain>
    </source>
</reference>
<feature type="compositionally biased region" description="Basic residues" evidence="2">
    <location>
        <begin position="106"/>
        <end position="115"/>
    </location>
</feature>
<reference evidence="3" key="1">
    <citation type="submission" date="2013-07" db="EMBL/GenBank/DDBJ databases">
        <title>The Genome Sequence of Cryptococcus dejecticola CBS10117.</title>
        <authorList>
            <consortium name="The Broad Institute Genome Sequencing Platform"/>
            <person name="Cuomo C."/>
            <person name="Litvintseva A."/>
            <person name="Chen Y."/>
            <person name="Heitman J."/>
            <person name="Sun S."/>
            <person name="Springer D."/>
            <person name="Dromer F."/>
            <person name="Young S.K."/>
            <person name="Zeng Q."/>
            <person name="Gargeya S."/>
            <person name="Fitzgerald M."/>
            <person name="Abouelleil A."/>
            <person name="Alvarado L."/>
            <person name="Berlin A.M."/>
            <person name="Chapman S.B."/>
            <person name="Dewar J."/>
            <person name="Goldberg J."/>
            <person name="Griggs A."/>
            <person name="Gujja S."/>
            <person name="Hansen M."/>
            <person name="Howarth C."/>
            <person name="Imamovic A."/>
            <person name="Larimer J."/>
            <person name="McCowan C."/>
            <person name="Murphy C."/>
            <person name="Pearson M."/>
            <person name="Priest M."/>
            <person name="Roberts A."/>
            <person name="Saif S."/>
            <person name="Shea T."/>
            <person name="Sykes S."/>
            <person name="Wortman J."/>
            <person name="Nusbaum C."/>
            <person name="Birren B."/>
        </authorList>
    </citation>
    <scope>NUCLEOTIDE SEQUENCE [LARGE SCALE GENOMIC DNA]</scope>
    <source>
        <strain evidence="3">CBS 10117</strain>
    </source>
</reference>
<dbReference type="Proteomes" id="UP000078595">
    <property type="component" value="Chromosome 1"/>
</dbReference>
<feature type="compositionally biased region" description="Polar residues" evidence="2">
    <location>
        <begin position="146"/>
        <end position="163"/>
    </location>
</feature>
<gene>
    <name evidence="3" type="ORF">I303_00408</name>
    <name evidence="4" type="ORF">I303_100409</name>
</gene>
<evidence type="ECO:0000313" key="5">
    <source>
        <dbReference type="Proteomes" id="UP000078595"/>
    </source>
</evidence>
<dbReference type="InterPro" id="IPR036249">
    <property type="entry name" value="Thioredoxin-like_sf"/>
</dbReference>
<feature type="compositionally biased region" description="Basic and acidic residues" evidence="2">
    <location>
        <begin position="35"/>
        <end position="48"/>
    </location>
</feature>
<feature type="compositionally biased region" description="Basic and acidic residues" evidence="2">
    <location>
        <begin position="250"/>
        <end position="269"/>
    </location>
</feature>
<feature type="compositionally biased region" description="Low complexity" evidence="2">
    <location>
        <begin position="348"/>
        <end position="360"/>
    </location>
</feature>
<dbReference type="SUPFAM" id="SSF52833">
    <property type="entry name" value="Thioredoxin-like"/>
    <property type="match status" value="1"/>
</dbReference>
<feature type="region of interest" description="Disordered" evidence="2">
    <location>
        <begin position="430"/>
        <end position="461"/>
    </location>
</feature>
<organism evidence="3">
    <name type="scientific">Kwoniella dejecticola CBS 10117</name>
    <dbReference type="NCBI Taxonomy" id="1296121"/>
    <lineage>
        <taxon>Eukaryota</taxon>
        <taxon>Fungi</taxon>
        <taxon>Dikarya</taxon>
        <taxon>Basidiomycota</taxon>
        <taxon>Agaricomycotina</taxon>
        <taxon>Tremellomycetes</taxon>
        <taxon>Tremellales</taxon>
        <taxon>Cryptococcaceae</taxon>
        <taxon>Kwoniella</taxon>
    </lineage>
</organism>
<feature type="compositionally biased region" description="Polar residues" evidence="2">
    <location>
        <begin position="71"/>
        <end position="105"/>
    </location>
</feature>
<keyword evidence="1" id="KW-0175">Coiled coil</keyword>